<protein>
    <submittedName>
        <fullName evidence="1">Uncharacterized protein</fullName>
    </submittedName>
</protein>
<keyword evidence="2" id="KW-1185">Reference proteome</keyword>
<proteinExistence type="predicted"/>
<accession>A0A9R1XXA4</accession>
<name>A0A9R1XXA4_LACSA</name>
<dbReference type="AlphaFoldDB" id="A0A9R1XXA4"/>
<gene>
    <name evidence="1" type="ORF">LSAT_V11C200069020</name>
</gene>
<dbReference type="Proteomes" id="UP000235145">
    <property type="component" value="Unassembled WGS sequence"/>
</dbReference>
<dbReference type="EMBL" id="NBSK02000002">
    <property type="protein sequence ID" value="KAJ0224102.1"/>
    <property type="molecule type" value="Genomic_DNA"/>
</dbReference>
<evidence type="ECO:0000313" key="2">
    <source>
        <dbReference type="Proteomes" id="UP000235145"/>
    </source>
</evidence>
<evidence type="ECO:0000313" key="1">
    <source>
        <dbReference type="EMBL" id="KAJ0224102.1"/>
    </source>
</evidence>
<comment type="caution">
    <text evidence="1">The sequence shown here is derived from an EMBL/GenBank/DDBJ whole genome shotgun (WGS) entry which is preliminary data.</text>
</comment>
<organism evidence="1 2">
    <name type="scientific">Lactuca sativa</name>
    <name type="common">Garden lettuce</name>
    <dbReference type="NCBI Taxonomy" id="4236"/>
    <lineage>
        <taxon>Eukaryota</taxon>
        <taxon>Viridiplantae</taxon>
        <taxon>Streptophyta</taxon>
        <taxon>Embryophyta</taxon>
        <taxon>Tracheophyta</taxon>
        <taxon>Spermatophyta</taxon>
        <taxon>Magnoliopsida</taxon>
        <taxon>eudicotyledons</taxon>
        <taxon>Gunneridae</taxon>
        <taxon>Pentapetalae</taxon>
        <taxon>asterids</taxon>
        <taxon>campanulids</taxon>
        <taxon>Asterales</taxon>
        <taxon>Asteraceae</taxon>
        <taxon>Cichorioideae</taxon>
        <taxon>Cichorieae</taxon>
        <taxon>Lactucinae</taxon>
        <taxon>Lactuca</taxon>
    </lineage>
</organism>
<reference evidence="1 2" key="1">
    <citation type="journal article" date="2017" name="Nat. Commun.">
        <title>Genome assembly with in vitro proximity ligation data and whole-genome triplication in lettuce.</title>
        <authorList>
            <person name="Reyes-Chin-Wo S."/>
            <person name="Wang Z."/>
            <person name="Yang X."/>
            <person name="Kozik A."/>
            <person name="Arikit S."/>
            <person name="Song C."/>
            <person name="Xia L."/>
            <person name="Froenicke L."/>
            <person name="Lavelle D.O."/>
            <person name="Truco M.J."/>
            <person name="Xia R."/>
            <person name="Zhu S."/>
            <person name="Xu C."/>
            <person name="Xu H."/>
            <person name="Xu X."/>
            <person name="Cox K."/>
            <person name="Korf I."/>
            <person name="Meyers B.C."/>
            <person name="Michelmore R.W."/>
        </authorList>
    </citation>
    <scope>NUCLEOTIDE SEQUENCE [LARGE SCALE GENOMIC DNA]</scope>
    <source>
        <strain evidence="2">cv. Salinas</strain>
        <tissue evidence="1">Seedlings</tissue>
    </source>
</reference>
<sequence>MFVPHIKIPSSATDWEYLCDMWCEPQYMPKEMKKKRNEHSLESMSDKLILEKVLGRSSVRLLGWGRDPVVAGNIAGSIEKSKCPSYDELVDELETMKGEHDAMKQILIQKNITYINPLQEKQPFTTCKTRRSLIYVTR</sequence>